<protein>
    <submittedName>
        <fullName evidence="2">Uncharacterized protein</fullName>
    </submittedName>
</protein>
<accession>A0A2Z7CKL2</accession>
<name>A0A2Z7CKL2_9LAMI</name>
<evidence type="ECO:0000256" key="1">
    <source>
        <dbReference type="SAM" id="MobiDB-lite"/>
    </source>
</evidence>
<gene>
    <name evidence="2" type="ORF">F511_10006</name>
</gene>
<organism evidence="2 3">
    <name type="scientific">Dorcoceras hygrometricum</name>
    <dbReference type="NCBI Taxonomy" id="472368"/>
    <lineage>
        <taxon>Eukaryota</taxon>
        <taxon>Viridiplantae</taxon>
        <taxon>Streptophyta</taxon>
        <taxon>Embryophyta</taxon>
        <taxon>Tracheophyta</taxon>
        <taxon>Spermatophyta</taxon>
        <taxon>Magnoliopsida</taxon>
        <taxon>eudicotyledons</taxon>
        <taxon>Gunneridae</taxon>
        <taxon>Pentapetalae</taxon>
        <taxon>asterids</taxon>
        <taxon>lamiids</taxon>
        <taxon>Lamiales</taxon>
        <taxon>Gesneriaceae</taxon>
        <taxon>Didymocarpoideae</taxon>
        <taxon>Trichosporeae</taxon>
        <taxon>Loxocarpinae</taxon>
        <taxon>Dorcoceras</taxon>
    </lineage>
</organism>
<evidence type="ECO:0000313" key="2">
    <source>
        <dbReference type="EMBL" id="KZV45229.1"/>
    </source>
</evidence>
<sequence>MVGEQYWDGHVGCKSVMSDLNGNTLTFSYSPTPDVPEVLDVVTVRRLNYLATSIGAVCGKRRRRYKMPPKRTRTQRSGEQ</sequence>
<proteinExistence type="predicted"/>
<feature type="region of interest" description="Disordered" evidence="1">
    <location>
        <begin position="61"/>
        <end position="80"/>
    </location>
</feature>
<dbReference type="AlphaFoldDB" id="A0A2Z7CKL2"/>
<keyword evidence="3" id="KW-1185">Reference proteome</keyword>
<reference evidence="2 3" key="1">
    <citation type="journal article" date="2015" name="Proc. Natl. Acad. Sci. U.S.A.">
        <title>The resurrection genome of Boea hygrometrica: A blueprint for survival of dehydration.</title>
        <authorList>
            <person name="Xiao L."/>
            <person name="Yang G."/>
            <person name="Zhang L."/>
            <person name="Yang X."/>
            <person name="Zhao S."/>
            <person name="Ji Z."/>
            <person name="Zhou Q."/>
            <person name="Hu M."/>
            <person name="Wang Y."/>
            <person name="Chen M."/>
            <person name="Xu Y."/>
            <person name="Jin H."/>
            <person name="Xiao X."/>
            <person name="Hu G."/>
            <person name="Bao F."/>
            <person name="Hu Y."/>
            <person name="Wan P."/>
            <person name="Li L."/>
            <person name="Deng X."/>
            <person name="Kuang T."/>
            <person name="Xiang C."/>
            <person name="Zhu J.K."/>
            <person name="Oliver M.J."/>
            <person name="He Y."/>
        </authorList>
    </citation>
    <scope>NUCLEOTIDE SEQUENCE [LARGE SCALE GENOMIC DNA]</scope>
    <source>
        <strain evidence="3">cv. XS01</strain>
    </source>
</reference>
<feature type="compositionally biased region" description="Basic residues" evidence="1">
    <location>
        <begin position="61"/>
        <end position="74"/>
    </location>
</feature>
<dbReference type="EMBL" id="KQ996414">
    <property type="protein sequence ID" value="KZV45229.1"/>
    <property type="molecule type" value="Genomic_DNA"/>
</dbReference>
<evidence type="ECO:0000313" key="3">
    <source>
        <dbReference type="Proteomes" id="UP000250235"/>
    </source>
</evidence>
<dbReference type="Proteomes" id="UP000250235">
    <property type="component" value="Unassembled WGS sequence"/>
</dbReference>